<gene>
    <name evidence="2" type="ORF">FVE85_8714</name>
</gene>
<dbReference type="AlphaFoldDB" id="A0A5J4YPA1"/>
<evidence type="ECO:0000313" key="3">
    <source>
        <dbReference type="Proteomes" id="UP000324585"/>
    </source>
</evidence>
<dbReference type="EMBL" id="VRMN01000007">
    <property type="protein sequence ID" value="KAA8493269.1"/>
    <property type="molecule type" value="Genomic_DNA"/>
</dbReference>
<reference evidence="3" key="1">
    <citation type="journal article" date="2019" name="Nat. Commun.">
        <title>Expansion of phycobilisome linker gene families in mesophilic red algae.</title>
        <authorList>
            <person name="Lee J."/>
            <person name="Kim D."/>
            <person name="Bhattacharya D."/>
            <person name="Yoon H.S."/>
        </authorList>
    </citation>
    <scope>NUCLEOTIDE SEQUENCE [LARGE SCALE GENOMIC DNA]</scope>
    <source>
        <strain evidence="3">CCMP 1328</strain>
    </source>
</reference>
<evidence type="ECO:0000256" key="1">
    <source>
        <dbReference type="SAM" id="MobiDB-lite"/>
    </source>
</evidence>
<comment type="caution">
    <text evidence="2">The sequence shown here is derived from an EMBL/GenBank/DDBJ whole genome shotgun (WGS) entry which is preliminary data.</text>
</comment>
<evidence type="ECO:0000313" key="2">
    <source>
        <dbReference type="EMBL" id="KAA8493269.1"/>
    </source>
</evidence>
<sequence>MHASSSFENDRPNARVLRATSCTVSLPQKGERQIQPAELGLLCCNDQPTSKPAQEIDSVRNCSDRHTVLRGQAARVGMKHAIEAPDFRHGSRSTHRSAYMRRRTFASSSWSRVRHGSPSTSTTQLSSFEPSLALAPRPTSRASMPLASALTGVSRGGSSGKFDGARDGAGAVSGVAASALASTQAASESAQRSGLLFFSHLRGGRGEGGCRGNDSEWLTPTRLPMH</sequence>
<keyword evidence="3" id="KW-1185">Reference proteome</keyword>
<feature type="region of interest" description="Disordered" evidence="1">
    <location>
        <begin position="107"/>
        <end position="129"/>
    </location>
</feature>
<proteinExistence type="predicted"/>
<dbReference type="Proteomes" id="UP000324585">
    <property type="component" value="Unassembled WGS sequence"/>
</dbReference>
<organism evidence="2 3">
    <name type="scientific">Porphyridium purpureum</name>
    <name type="common">Red alga</name>
    <name type="synonym">Porphyridium cruentum</name>
    <dbReference type="NCBI Taxonomy" id="35688"/>
    <lineage>
        <taxon>Eukaryota</taxon>
        <taxon>Rhodophyta</taxon>
        <taxon>Bangiophyceae</taxon>
        <taxon>Porphyridiales</taxon>
        <taxon>Porphyridiaceae</taxon>
        <taxon>Porphyridium</taxon>
    </lineage>
</organism>
<accession>A0A5J4YPA1</accession>
<name>A0A5J4YPA1_PORPP</name>
<protein>
    <submittedName>
        <fullName evidence="2">Uncharacterized protein</fullName>
    </submittedName>
</protein>